<keyword evidence="1" id="KW-1133">Transmembrane helix</keyword>
<feature type="non-terminal residue" evidence="2">
    <location>
        <position position="328"/>
    </location>
</feature>
<evidence type="ECO:0000256" key="1">
    <source>
        <dbReference type="SAM" id="Phobius"/>
    </source>
</evidence>
<dbReference type="Gene3D" id="3.40.640.10">
    <property type="entry name" value="Type I PLP-dependent aspartate aminotransferase-like (Major domain)"/>
    <property type="match status" value="1"/>
</dbReference>
<evidence type="ECO:0008006" key="3">
    <source>
        <dbReference type="Google" id="ProtNLM"/>
    </source>
</evidence>
<feature type="transmembrane region" description="Helical" evidence="1">
    <location>
        <begin position="210"/>
        <end position="232"/>
    </location>
</feature>
<dbReference type="GO" id="GO:0008483">
    <property type="term" value="F:transaminase activity"/>
    <property type="evidence" value="ECO:0007669"/>
    <property type="project" value="TreeGrafter"/>
</dbReference>
<gene>
    <name evidence="2" type="ORF">METZ01_LOCUS188354</name>
</gene>
<protein>
    <recommendedName>
        <fullName evidence="3">Aminotransferase class V domain-containing protein</fullName>
    </recommendedName>
</protein>
<accession>A0A382DAR0</accession>
<proteinExistence type="predicted"/>
<dbReference type="SUPFAM" id="SSF53383">
    <property type="entry name" value="PLP-dependent transferases"/>
    <property type="match status" value="1"/>
</dbReference>
<dbReference type="PANTHER" id="PTHR30244">
    <property type="entry name" value="TRANSAMINASE"/>
    <property type="match status" value="1"/>
</dbReference>
<dbReference type="InterPro" id="IPR015421">
    <property type="entry name" value="PyrdxlP-dep_Trfase_major"/>
</dbReference>
<dbReference type="GO" id="GO:0000271">
    <property type="term" value="P:polysaccharide biosynthetic process"/>
    <property type="evidence" value="ECO:0007669"/>
    <property type="project" value="TreeGrafter"/>
</dbReference>
<dbReference type="InterPro" id="IPR000653">
    <property type="entry name" value="DegT/StrS_aminotransferase"/>
</dbReference>
<dbReference type="AlphaFoldDB" id="A0A382DAR0"/>
<evidence type="ECO:0000313" key="2">
    <source>
        <dbReference type="EMBL" id="SVB35500.1"/>
    </source>
</evidence>
<organism evidence="2">
    <name type="scientific">marine metagenome</name>
    <dbReference type="NCBI Taxonomy" id="408172"/>
    <lineage>
        <taxon>unclassified sequences</taxon>
        <taxon>metagenomes</taxon>
        <taxon>ecological metagenomes</taxon>
    </lineage>
</organism>
<feature type="transmembrane region" description="Helical" evidence="1">
    <location>
        <begin position="70"/>
        <end position="93"/>
    </location>
</feature>
<keyword evidence="1" id="KW-0472">Membrane</keyword>
<reference evidence="2" key="1">
    <citation type="submission" date="2018-05" db="EMBL/GenBank/DDBJ databases">
        <authorList>
            <person name="Lanie J.A."/>
            <person name="Ng W.-L."/>
            <person name="Kazmierczak K.M."/>
            <person name="Andrzejewski T.M."/>
            <person name="Davidsen T.M."/>
            <person name="Wayne K.J."/>
            <person name="Tettelin H."/>
            <person name="Glass J.I."/>
            <person name="Rusch D."/>
            <person name="Podicherti R."/>
            <person name="Tsui H.-C.T."/>
            <person name="Winkler M.E."/>
        </authorList>
    </citation>
    <scope>NUCLEOTIDE SEQUENCE</scope>
</reference>
<dbReference type="PIRSF" id="PIRSF000390">
    <property type="entry name" value="PLP_StrS"/>
    <property type="match status" value="1"/>
</dbReference>
<dbReference type="GO" id="GO:0030170">
    <property type="term" value="F:pyridoxal phosphate binding"/>
    <property type="evidence" value="ECO:0007669"/>
    <property type="project" value="TreeGrafter"/>
</dbReference>
<dbReference type="PANTHER" id="PTHR30244:SF34">
    <property type="entry name" value="DTDP-4-AMINO-4,6-DIDEOXYGALACTOSE TRANSAMINASE"/>
    <property type="match status" value="1"/>
</dbReference>
<name>A0A382DAR0_9ZZZZ</name>
<keyword evidence="1" id="KW-0812">Transmembrane</keyword>
<dbReference type="EMBL" id="UINC01038455">
    <property type="protein sequence ID" value="SVB35500.1"/>
    <property type="molecule type" value="Genomic_DNA"/>
</dbReference>
<feature type="transmembrane region" description="Helical" evidence="1">
    <location>
        <begin position="168"/>
        <end position="189"/>
    </location>
</feature>
<sequence length="328" mass="38258">MPRQRIYKIYFLDFIKDFFLLNFRHGVKAKELESKILELTNSNYGLALNRGRIGAYLAVKSIISKKKYKVILSPFTIFDIVNMVICAGATPIFTDINKETLTIDYENILNAYDEHVAAILITHTHKINKDIDEIVNFAKKNNVIIIEDCAISFGTQYKNSYIGTLGDIGFYSFGMFKFVSSLNGGFILAKNKKTFKKIYTIHESFNQPNFFQLLQNYLKAIFIIFFTSNLIFKFITNNIVRFGHLNNIKFINKFTKNDPKVKFTNKLPNNYKIKISNHQSLSIIKQLEYCSKNHHIRKKNAEIYYNELKDIKEISIPMYYKNTSDGWI</sequence>
<dbReference type="Pfam" id="PF01041">
    <property type="entry name" value="DegT_DnrJ_EryC1"/>
    <property type="match status" value="1"/>
</dbReference>
<dbReference type="InterPro" id="IPR015424">
    <property type="entry name" value="PyrdxlP-dep_Trfase"/>
</dbReference>